<dbReference type="EMBL" id="AUWU02000007">
    <property type="protein sequence ID" value="KAH0571184.1"/>
    <property type="molecule type" value="Genomic_DNA"/>
</dbReference>
<dbReference type="EMBL" id="KI546057">
    <property type="protein sequence ID" value="EST46922.1"/>
    <property type="molecule type" value="Genomic_DNA"/>
</dbReference>
<reference evidence="3" key="2">
    <citation type="submission" date="2020-12" db="EMBL/GenBank/DDBJ databases">
        <title>New Spironucleus salmonicida genome in near-complete chromosomes.</title>
        <authorList>
            <person name="Xu F."/>
            <person name="Kurt Z."/>
            <person name="Jimenez-Gonzalez A."/>
            <person name="Astvaldsson A."/>
            <person name="Andersson J.O."/>
            <person name="Svard S.G."/>
        </authorList>
    </citation>
    <scope>NUCLEOTIDE SEQUENCE</scope>
    <source>
        <strain evidence="3">ATCC 50377</strain>
    </source>
</reference>
<evidence type="ECO:0000313" key="3">
    <source>
        <dbReference type="EMBL" id="KAH0571184.1"/>
    </source>
</evidence>
<dbReference type="Proteomes" id="UP000018208">
    <property type="component" value="Unassembled WGS sequence"/>
</dbReference>
<reference evidence="2 3" key="1">
    <citation type="journal article" date="2014" name="PLoS Genet.">
        <title>The Genome of Spironucleus salmonicida Highlights a Fish Pathogen Adapted to Fluctuating Environments.</title>
        <authorList>
            <person name="Xu F."/>
            <person name="Jerlstrom-Hultqvist J."/>
            <person name="Einarsson E."/>
            <person name="Astvaldsson A."/>
            <person name="Svard S.G."/>
            <person name="Andersson J.O."/>
        </authorList>
    </citation>
    <scope>NUCLEOTIDE SEQUENCE</scope>
    <source>
        <strain evidence="3">ATCC 50377</strain>
    </source>
</reference>
<dbReference type="AlphaFoldDB" id="V6LQH2"/>
<gene>
    <name evidence="2" type="ORF">SS50377_13079</name>
    <name evidence="3" type="ORF">SS50377_27484</name>
</gene>
<evidence type="ECO:0000313" key="4">
    <source>
        <dbReference type="Proteomes" id="UP000018208"/>
    </source>
</evidence>
<dbReference type="VEuPathDB" id="GiardiaDB:SS50377_27484"/>
<accession>V6LQH2</accession>
<evidence type="ECO:0000256" key="1">
    <source>
        <dbReference type="SAM" id="Coils"/>
    </source>
</evidence>
<sequence length="107" mass="12806">MDLVQDHYNSVMMQIGQTEQKINELKNSIKELEETQKLQQNIMSCQQQHIEQIEQKCQRLEKVLAPNSKLNINLEQMERKVVAQQQVLKDYYGFYKMFVNMNDIKIQ</sequence>
<name>V6LQH2_9EUKA</name>
<proteinExistence type="predicted"/>
<organism evidence="2">
    <name type="scientific">Spironucleus salmonicida</name>
    <dbReference type="NCBI Taxonomy" id="348837"/>
    <lineage>
        <taxon>Eukaryota</taxon>
        <taxon>Metamonada</taxon>
        <taxon>Diplomonadida</taxon>
        <taxon>Hexamitidae</taxon>
        <taxon>Hexamitinae</taxon>
        <taxon>Spironucleus</taxon>
    </lineage>
</organism>
<keyword evidence="1" id="KW-0175">Coiled coil</keyword>
<protein>
    <submittedName>
        <fullName evidence="2">Uncharacterized protein</fullName>
    </submittedName>
</protein>
<feature type="coiled-coil region" evidence="1">
    <location>
        <begin position="8"/>
        <end position="87"/>
    </location>
</feature>
<keyword evidence="4" id="KW-1185">Reference proteome</keyword>
<evidence type="ECO:0000313" key="2">
    <source>
        <dbReference type="EMBL" id="EST46922.1"/>
    </source>
</evidence>